<evidence type="ECO:0000256" key="8">
    <source>
        <dbReference type="RuleBase" id="RU003857"/>
    </source>
</evidence>
<sequence length="634" mass="72100">MVLNRRPFYEDRRPADIRKITPYVVHLLVIVAVVFYVIGGAYIIRYIEAKEKHSHSTSPTHFNKSVPAHHLRVNHTSARTTSPSHALVTNDRRQTMHRNRRCVIAALHKINEVTKCDSNALDKLIMKHVDDCYLEDLREIRKRAERASQLGDTGQQQFDEQPARATMTQDAVTNKQQHQLMHSRELEMWTYMDSVVFCFTVITTIGYGNVAPQTTSGRIFVIIYGSLGVPLAMLAIANLGKFLATLLKQWSKPFLLYGKKCAKRLRKSRKANSSNKVVLVNGNNACKHDVDLDSSYSPEDGVLPECLEEDEESVNDEFILLIAFFVYIMAGSFIISSYEPNMNFFQAVYFNFVTLTTIGLGDLVPQSEAYLFFTLIYIAVGLALSTIGIEIAADYLKKLHYFGRKIEDASKVQIWFGGKKLTMKQLVKNLGDQFNLPVEDIEDLNLDSFVDQAIKVEAGELPTLRQPTPDPMLKPIYAGEFTYDSESVVFADEDDLLTLQSYPSPSLLANRASSRNVSTHMLVSELVVLLPPPPFPDEEFGDAVTVDGSSVHLFGDVHIQERRESFMSDYSLAPERQRSVSPYRSKPKKFKSVIPKAPSTDYLSARRNYSEEARKRYQEYQEQWKKFRTTQNPK</sequence>
<keyword evidence="5 8" id="KW-0406">Ion transport</keyword>
<organism evidence="12 13">
    <name type="scientific">Steinernema hermaphroditum</name>
    <dbReference type="NCBI Taxonomy" id="289476"/>
    <lineage>
        <taxon>Eukaryota</taxon>
        <taxon>Metazoa</taxon>
        <taxon>Ecdysozoa</taxon>
        <taxon>Nematoda</taxon>
        <taxon>Chromadorea</taxon>
        <taxon>Rhabditida</taxon>
        <taxon>Tylenchina</taxon>
        <taxon>Panagrolaimomorpha</taxon>
        <taxon>Strongyloidoidea</taxon>
        <taxon>Steinernematidae</taxon>
        <taxon>Steinernema</taxon>
    </lineage>
</organism>
<feature type="transmembrane region" description="Helical" evidence="10">
    <location>
        <begin position="370"/>
        <end position="389"/>
    </location>
</feature>
<dbReference type="InterPro" id="IPR003280">
    <property type="entry name" value="2pore_dom_K_chnl"/>
</dbReference>
<keyword evidence="3 8" id="KW-0812">Transmembrane</keyword>
<dbReference type="SUPFAM" id="SSF81324">
    <property type="entry name" value="Voltage-gated potassium channels"/>
    <property type="match status" value="2"/>
</dbReference>
<dbReference type="PANTHER" id="PTHR11003:SF97">
    <property type="entry name" value="POTASSIUM CHANNEL DOMAIN-CONTAINING PROTEIN"/>
    <property type="match status" value="1"/>
</dbReference>
<feature type="transmembrane region" description="Helical" evidence="10">
    <location>
        <begin position="219"/>
        <end position="239"/>
    </location>
</feature>
<dbReference type="GO" id="GO:0005886">
    <property type="term" value="C:plasma membrane"/>
    <property type="evidence" value="ECO:0007669"/>
    <property type="project" value="TreeGrafter"/>
</dbReference>
<proteinExistence type="inferred from homology"/>
<dbReference type="PANTHER" id="PTHR11003">
    <property type="entry name" value="POTASSIUM CHANNEL, SUBFAMILY K"/>
    <property type="match status" value="1"/>
</dbReference>
<feature type="region of interest" description="Disordered" evidence="9">
    <location>
        <begin position="145"/>
        <end position="164"/>
    </location>
</feature>
<dbReference type="Proteomes" id="UP001175271">
    <property type="component" value="Unassembled WGS sequence"/>
</dbReference>
<name>A0AA39LJU2_9BILA</name>
<evidence type="ECO:0000256" key="10">
    <source>
        <dbReference type="SAM" id="Phobius"/>
    </source>
</evidence>
<dbReference type="InterPro" id="IPR013099">
    <property type="entry name" value="K_chnl_dom"/>
</dbReference>
<keyword evidence="13" id="KW-1185">Reference proteome</keyword>
<comment type="subcellular location">
    <subcellularLocation>
        <location evidence="1">Membrane</location>
        <topology evidence="1">Multi-pass membrane protein</topology>
    </subcellularLocation>
</comment>
<feature type="transmembrane region" description="Helical" evidence="10">
    <location>
        <begin position="344"/>
        <end position="363"/>
    </location>
</feature>
<dbReference type="GO" id="GO:0015271">
    <property type="term" value="F:outward rectifier potassium channel activity"/>
    <property type="evidence" value="ECO:0007669"/>
    <property type="project" value="TreeGrafter"/>
</dbReference>
<dbReference type="PRINTS" id="PR01333">
    <property type="entry name" value="2POREKCHANEL"/>
</dbReference>
<evidence type="ECO:0000313" key="12">
    <source>
        <dbReference type="EMBL" id="KAK0399709.1"/>
    </source>
</evidence>
<evidence type="ECO:0000313" key="13">
    <source>
        <dbReference type="Proteomes" id="UP001175271"/>
    </source>
</evidence>
<evidence type="ECO:0000256" key="6">
    <source>
        <dbReference type="ARBA" id="ARBA00023136"/>
    </source>
</evidence>
<evidence type="ECO:0000256" key="3">
    <source>
        <dbReference type="ARBA" id="ARBA00022692"/>
    </source>
</evidence>
<dbReference type="Pfam" id="PF07885">
    <property type="entry name" value="Ion_trans_2"/>
    <property type="match status" value="2"/>
</dbReference>
<keyword evidence="7 8" id="KW-0407">Ion channel</keyword>
<feature type="domain" description="Potassium channel" evidence="11">
    <location>
        <begin position="186"/>
        <end position="243"/>
    </location>
</feature>
<keyword evidence="2 8" id="KW-0813">Transport</keyword>
<evidence type="ECO:0000256" key="7">
    <source>
        <dbReference type="ARBA" id="ARBA00023303"/>
    </source>
</evidence>
<reference evidence="12" key="1">
    <citation type="submission" date="2023-06" db="EMBL/GenBank/DDBJ databases">
        <title>Genomic analysis of the entomopathogenic nematode Steinernema hermaphroditum.</title>
        <authorList>
            <person name="Schwarz E.M."/>
            <person name="Heppert J.K."/>
            <person name="Baniya A."/>
            <person name="Schwartz H.T."/>
            <person name="Tan C.-H."/>
            <person name="Antoshechkin I."/>
            <person name="Sternberg P.W."/>
            <person name="Goodrich-Blair H."/>
            <person name="Dillman A.R."/>
        </authorList>
    </citation>
    <scope>NUCLEOTIDE SEQUENCE</scope>
    <source>
        <strain evidence="12">PS9179</strain>
        <tissue evidence="12">Whole animal</tissue>
    </source>
</reference>
<feature type="compositionally biased region" description="Polar residues" evidence="9">
    <location>
        <begin position="150"/>
        <end position="159"/>
    </location>
</feature>
<evidence type="ECO:0000256" key="4">
    <source>
        <dbReference type="ARBA" id="ARBA00022989"/>
    </source>
</evidence>
<evidence type="ECO:0000256" key="9">
    <source>
        <dbReference type="SAM" id="MobiDB-lite"/>
    </source>
</evidence>
<keyword evidence="4 10" id="KW-1133">Transmembrane helix</keyword>
<dbReference type="GO" id="GO:0030322">
    <property type="term" value="P:stabilization of membrane potential"/>
    <property type="evidence" value="ECO:0007669"/>
    <property type="project" value="TreeGrafter"/>
</dbReference>
<gene>
    <name evidence="12" type="ORF">QR680_003173</name>
</gene>
<evidence type="ECO:0000256" key="1">
    <source>
        <dbReference type="ARBA" id="ARBA00004141"/>
    </source>
</evidence>
<dbReference type="EMBL" id="JAUCMV010000005">
    <property type="protein sequence ID" value="KAK0399709.1"/>
    <property type="molecule type" value="Genomic_DNA"/>
</dbReference>
<comment type="similarity">
    <text evidence="8">Belongs to the two pore domain potassium channel (TC 1.A.1.8) family.</text>
</comment>
<evidence type="ECO:0000256" key="5">
    <source>
        <dbReference type="ARBA" id="ARBA00023065"/>
    </source>
</evidence>
<evidence type="ECO:0000259" key="11">
    <source>
        <dbReference type="Pfam" id="PF07885"/>
    </source>
</evidence>
<feature type="transmembrane region" description="Helical" evidence="10">
    <location>
        <begin position="318"/>
        <end position="338"/>
    </location>
</feature>
<protein>
    <recommendedName>
        <fullName evidence="11">Potassium channel domain-containing protein</fullName>
    </recommendedName>
</protein>
<feature type="transmembrane region" description="Helical" evidence="10">
    <location>
        <begin position="20"/>
        <end position="44"/>
    </location>
</feature>
<feature type="domain" description="Potassium channel" evidence="11">
    <location>
        <begin position="324"/>
        <end position="397"/>
    </location>
</feature>
<dbReference type="AlphaFoldDB" id="A0AA39LJU2"/>
<dbReference type="Gene3D" id="1.10.287.70">
    <property type="match status" value="1"/>
</dbReference>
<comment type="caution">
    <text evidence="12">The sequence shown here is derived from an EMBL/GenBank/DDBJ whole genome shotgun (WGS) entry which is preliminary data.</text>
</comment>
<accession>A0AA39LJU2</accession>
<evidence type="ECO:0000256" key="2">
    <source>
        <dbReference type="ARBA" id="ARBA00022448"/>
    </source>
</evidence>
<feature type="transmembrane region" description="Helical" evidence="10">
    <location>
        <begin position="188"/>
        <end position="207"/>
    </location>
</feature>
<dbReference type="GO" id="GO:0022841">
    <property type="term" value="F:potassium ion leak channel activity"/>
    <property type="evidence" value="ECO:0007669"/>
    <property type="project" value="TreeGrafter"/>
</dbReference>
<keyword evidence="6 10" id="KW-0472">Membrane</keyword>